<evidence type="ECO:0000256" key="1">
    <source>
        <dbReference type="SAM" id="MobiDB-lite"/>
    </source>
</evidence>
<organism evidence="3 4">
    <name type="scientific">Acidaminobacter hydrogenoformans DSM 2784</name>
    <dbReference type="NCBI Taxonomy" id="1120920"/>
    <lineage>
        <taxon>Bacteria</taxon>
        <taxon>Bacillati</taxon>
        <taxon>Bacillota</taxon>
        <taxon>Clostridia</taxon>
        <taxon>Peptostreptococcales</taxon>
        <taxon>Acidaminobacteraceae</taxon>
        <taxon>Acidaminobacter</taxon>
    </lineage>
</organism>
<dbReference type="Proteomes" id="UP000199208">
    <property type="component" value="Unassembled WGS sequence"/>
</dbReference>
<keyword evidence="2" id="KW-0812">Transmembrane</keyword>
<dbReference type="EMBL" id="FMWL01000025">
    <property type="protein sequence ID" value="SCZ81873.1"/>
    <property type="molecule type" value="Genomic_DNA"/>
</dbReference>
<dbReference type="AlphaFoldDB" id="A0A1G5S6C9"/>
<feature type="compositionally biased region" description="Acidic residues" evidence="1">
    <location>
        <begin position="286"/>
        <end position="302"/>
    </location>
</feature>
<accession>A0A1G5S6C9</accession>
<feature type="transmembrane region" description="Helical" evidence="2">
    <location>
        <begin position="18"/>
        <end position="39"/>
    </location>
</feature>
<evidence type="ECO:0000313" key="3">
    <source>
        <dbReference type="EMBL" id="SCZ81873.1"/>
    </source>
</evidence>
<name>A0A1G5S6C9_9FIRM</name>
<keyword evidence="2" id="KW-0472">Membrane</keyword>
<keyword evidence="2" id="KW-1133">Transmembrane helix</keyword>
<evidence type="ECO:0000313" key="4">
    <source>
        <dbReference type="Proteomes" id="UP000199208"/>
    </source>
</evidence>
<gene>
    <name evidence="3" type="ORF">SAMN03080599_03118</name>
</gene>
<protein>
    <submittedName>
        <fullName evidence="3">Uncharacterized protein</fullName>
    </submittedName>
</protein>
<feature type="region of interest" description="Disordered" evidence="1">
    <location>
        <begin position="372"/>
        <end position="397"/>
    </location>
</feature>
<sequence>MCYVALCCLKGCDLLKRIIAMFLSTMLILMMSAFAFAAVDSDEYEVVITAPEEDEPLALVNEDDKFFVTGYIMANDDDIIEWIELRIGNETLAFDEDDDEFDDIIGEWDDDKFSFKFVVSPDDFDIEDDEDGEYDFQVSADVNTDKDSNIEQELTSDEKTIDMEFDHTADYALWITSPDDGDDIMTDSWGKDVTIKGWIQADEGDMLESLRIEIEHLDGDADEVINIIDASDDSVMMSNEKFEFEADWDLSEEGDFEITVFARIDVDEDVDDEVLRDEVTVEVIYDEDYDDDEDEDDDDKDEAMDNHPAAPAIANKLLKDWGYANRYRGTNLISEVAKFMGPNTDFDGESKLDAEDYEDAIEAFLKDRIDELDDMDVPAAPGNSANKGNGKDKDKGK</sequence>
<feature type="region of interest" description="Disordered" evidence="1">
    <location>
        <begin position="286"/>
        <end position="309"/>
    </location>
</feature>
<reference evidence="3 4" key="1">
    <citation type="submission" date="2016-10" db="EMBL/GenBank/DDBJ databases">
        <authorList>
            <person name="de Groot N.N."/>
        </authorList>
    </citation>
    <scope>NUCLEOTIDE SEQUENCE [LARGE SCALE GENOMIC DNA]</scope>
    <source>
        <strain evidence="3 4">DSM 2784</strain>
    </source>
</reference>
<proteinExistence type="predicted"/>
<evidence type="ECO:0000256" key="2">
    <source>
        <dbReference type="SAM" id="Phobius"/>
    </source>
</evidence>
<keyword evidence="4" id="KW-1185">Reference proteome</keyword>